<dbReference type="PROSITE" id="PS50102">
    <property type="entry name" value="RRM"/>
    <property type="match status" value="1"/>
</dbReference>
<dbReference type="AlphaFoldDB" id="A0A1I8BIA0"/>
<dbReference type="PANTHER" id="PTHR48027">
    <property type="entry name" value="HETEROGENEOUS NUCLEAR RIBONUCLEOPROTEIN 87F-RELATED"/>
    <property type="match status" value="1"/>
</dbReference>
<dbReference type="SMART" id="SM00360">
    <property type="entry name" value="RRM"/>
    <property type="match status" value="1"/>
</dbReference>
<dbReference type="InterPro" id="IPR052462">
    <property type="entry name" value="SLIRP/GR-RBP-like"/>
</dbReference>
<evidence type="ECO:0000256" key="3">
    <source>
        <dbReference type="SAM" id="MobiDB-lite"/>
    </source>
</evidence>
<feature type="domain" description="RRM" evidence="4">
    <location>
        <begin position="59"/>
        <end position="137"/>
    </location>
</feature>
<protein>
    <submittedName>
        <fullName evidence="6">RRM domain-containing protein</fullName>
    </submittedName>
</protein>
<keyword evidence="1 2" id="KW-0694">RNA-binding</keyword>
<proteinExistence type="predicted"/>
<evidence type="ECO:0000256" key="2">
    <source>
        <dbReference type="PROSITE-ProRule" id="PRU00176"/>
    </source>
</evidence>
<evidence type="ECO:0000313" key="6">
    <source>
        <dbReference type="WBParaSite" id="MhA1_Contig255.frz3.gene22"/>
    </source>
</evidence>
<dbReference type="InterPro" id="IPR000504">
    <property type="entry name" value="RRM_dom"/>
</dbReference>
<dbReference type="OMA" id="SHTEERD"/>
<accession>A0A1I8BIA0</accession>
<evidence type="ECO:0000256" key="1">
    <source>
        <dbReference type="ARBA" id="ARBA00022884"/>
    </source>
</evidence>
<dbReference type="InterPro" id="IPR012677">
    <property type="entry name" value="Nucleotide-bd_a/b_plait_sf"/>
</dbReference>
<dbReference type="GO" id="GO:0003723">
    <property type="term" value="F:RNA binding"/>
    <property type="evidence" value="ECO:0007669"/>
    <property type="project" value="UniProtKB-UniRule"/>
</dbReference>
<dbReference type="Gene3D" id="3.30.70.330">
    <property type="match status" value="1"/>
</dbReference>
<keyword evidence="5" id="KW-1185">Reference proteome</keyword>
<dbReference type="WBParaSite" id="MhA1_Contig255.frz3.gene22">
    <property type="protein sequence ID" value="MhA1_Contig255.frz3.gene22"/>
    <property type="gene ID" value="MhA1_Contig255.frz3.gene22"/>
</dbReference>
<dbReference type="SUPFAM" id="SSF54928">
    <property type="entry name" value="RNA-binding domain, RBD"/>
    <property type="match status" value="1"/>
</dbReference>
<reference evidence="6" key="1">
    <citation type="submission" date="2016-11" db="UniProtKB">
        <authorList>
            <consortium name="WormBaseParasite"/>
        </authorList>
    </citation>
    <scope>IDENTIFICATION</scope>
</reference>
<sequence>MFNSSKRRSRDYSPEDRKRRRDSSTSAESRSHERQFSRSSNYGGRPRHNDGRDNPEPSNCLGIFGMTKNTTEKDLRRIFENFGTVDSVQIVYDKLYGDSRGYGFIYFKRIKDATQAREGLANAKINGVRVRVDYSVTSYAGPNRHFLSNNFSRNGSVHYNGRSRYPLRYYD</sequence>
<organism evidence="5 6">
    <name type="scientific">Meloidogyne hapla</name>
    <name type="common">Root-knot nematode worm</name>
    <dbReference type="NCBI Taxonomy" id="6305"/>
    <lineage>
        <taxon>Eukaryota</taxon>
        <taxon>Metazoa</taxon>
        <taxon>Ecdysozoa</taxon>
        <taxon>Nematoda</taxon>
        <taxon>Chromadorea</taxon>
        <taxon>Rhabditida</taxon>
        <taxon>Tylenchina</taxon>
        <taxon>Tylenchomorpha</taxon>
        <taxon>Tylenchoidea</taxon>
        <taxon>Meloidogynidae</taxon>
        <taxon>Meloidogyninae</taxon>
        <taxon>Meloidogyne</taxon>
    </lineage>
</organism>
<name>A0A1I8BIA0_MELHA</name>
<dbReference type="Pfam" id="PF00076">
    <property type="entry name" value="RRM_1"/>
    <property type="match status" value="1"/>
</dbReference>
<evidence type="ECO:0000259" key="4">
    <source>
        <dbReference type="PROSITE" id="PS50102"/>
    </source>
</evidence>
<dbReference type="InterPro" id="IPR035979">
    <property type="entry name" value="RBD_domain_sf"/>
</dbReference>
<dbReference type="Proteomes" id="UP000095281">
    <property type="component" value="Unplaced"/>
</dbReference>
<feature type="region of interest" description="Disordered" evidence="3">
    <location>
        <begin position="1"/>
        <end position="60"/>
    </location>
</feature>
<evidence type="ECO:0000313" key="5">
    <source>
        <dbReference type="Proteomes" id="UP000095281"/>
    </source>
</evidence>